<dbReference type="AlphaFoldDB" id="A0A8S3ZR06"/>
<dbReference type="EMBL" id="CAJHNH020003691">
    <property type="protein sequence ID" value="CAG5129826.1"/>
    <property type="molecule type" value="Genomic_DNA"/>
</dbReference>
<name>A0A8S3ZR06_9EUPU</name>
<evidence type="ECO:0000313" key="1">
    <source>
        <dbReference type="EMBL" id="CAG5129826.1"/>
    </source>
</evidence>
<gene>
    <name evidence="1" type="ORF">CUNI_LOCUS15384</name>
</gene>
<protein>
    <submittedName>
        <fullName evidence="1">Uncharacterized protein</fullName>
    </submittedName>
</protein>
<comment type="caution">
    <text evidence="1">The sequence shown here is derived from an EMBL/GenBank/DDBJ whole genome shotgun (WGS) entry which is preliminary data.</text>
</comment>
<evidence type="ECO:0000313" key="2">
    <source>
        <dbReference type="Proteomes" id="UP000678393"/>
    </source>
</evidence>
<reference evidence="1" key="1">
    <citation type="submission" date="2021-04" db="EMBL/GenBank/DDBJ databases">
        <authorList>
            <consortium name="Molecular Ecology Group"/>
        </authorList>
    </citation>
    <scope>NUCLEOTIDE SEQUENCE</scope>
</reference>
<feature type="non-terminal residue" evidence="1">
    <location>
        <position position="1"/>
    </location>
</feature>
<organism evidence="1 2">
    <name type="scientific">Candidula unifasciata</name>
    <dbReference type="NCBI Taxonomy" id="100452"/>
    <lineage>
        <taxon>Eukaryota</taxon>
        <taxon>Metazoa</taxon>
        <taxon>Spiralia</taxon>
        <taxon>Lophotrochozoa</taxon>
        <taxon>Mollusca</taxon>
        <taxon>Gastropoda</taxon>
        <taxon>Heterobranchia</taxon>
        <taxon>Euthyneura</taxon>
        <taxon>Panpulmonata</taxon>
        <taxon>Eupulmonata</taxon>
        <taxon>Stylommatophora</taxon>
        <taxon>Helicina</taxon>
        <taxon>Helicoidea</taxon>
        <taxon>Geomitridae</taxon>
        <taxon>Candidula</taxon>
    </lineage>
</organism>
<accession>A0A8S3ZR06</accession>
<keyword evidence="2" id="KW-1185">Reference proteome</keyword>
<feature type="non-terminal residue" evidence="1">
    <location>
        <position position="114"/>
    </location>
</feature>
<sequence>HLLQSCKLADLKTLSALLDHSLATQLSLHRHFDSCTSLLQDLLGTCSHVTDGAGYGQEFQHYSAKLCIQVLRIYAHDVKSAFSSTCRDVDEACVTSMRQSWNRILAALIALLVQ</sequence>
<proteinExistence type="predicted"/>
<dbReference type="Proteomes" id="UP000678393">
    <property type="component" value="Unassembled WGS sequence"/>
</dbReference>